<dbReference type="InterPro" id="IPR046373">
    <property type="entry name" value="Acyl-CoA_Oxase/DH_mid-dom_sf"/>
</dbReference>
<feature type="domain" description="Acyl-CoA oxidase/dehydrogenase middle" evidence="8">
    <location>
        <begin position="109"/>
        <end position="193"/>
    </location>
</feature>
<keyword evidence="5 6" id="KW-0560">Oxidoreductase</keyword>
<organism evidence="10 11">
    <name type="scientific">Belnapia mucosa</name>
    <dbReference type="NCBI Taxonomy" id="2804532"/>
    <lineage>
        <taxon>Bacteria</taxon>
        <taxon>Pseudomonadati</taxon>
        <taxon>Pseudomonadota</taxon>
        <taxon>Alphaproteobacteria</taxon>
        <taxon>Acetobacterales</taxon>
        <taxon>Roseomonadaceae</taxon>
        <taxon>Belnapia</taxon>
    </lineage>
</organism>
<dbReference type="Pfam" id="PF02771">
    <property type="entry name" value="Acyl-CoA_dh_N"/>
    <property type="match status" value="1"/>
</dbReference>
<dbReference type="InterPro" id="IPR036250">
    <property type="entry name" value="AcylCo_DH-like_C"/>
</dbReference>
<comment type="similarity">
    <text evidence="2 6">Belongs to the acyl-CoA dehydrogenase family.</text>
</comment>
<dbReference type="Pfam" id="PF00441">
    <property type="entry name" value="Acyl-CoA_dh_1"/>
    <property type="match status" value="1"/>
</dbReference>
<comment type="caution">
    <text evidence="10">The sequence shown here is derived from an EMBL/GenBank/DDBJ whole genome shotgun (WGS) entry which is preliminary data.</text>
</comment>
<dbReference type="InterPro" id="IPR052161">
    <property type="entry name" value="Mycobact_Acyl-CoA_DH"/>
</dbReference>
<dbReference type="SUPFAM" id="SSF56645">
    <property type="entry name" value="Acyl-CoA dehydrogenase NM domain-like"/>
    <property type="match status" value="1"/>
</dbReference>
<dbReference type="Gene3D" id="2.40.110.10">
    <property type="entry name" value="Butyryl-CoA Dehydrogenase, subunit A, domain 2"/>
    <property type="match status" value="1"/>
</dbReference>
<dbReference type="InterPro" id="IPR009100">
    <property type="entry name" value="AcylCoA_DH/oxidase_NM_dom_sf"/>
</dbReference>
<feature type="domain" description="Acyl-CoA dehydrogenase/oxidase N-terminal" evidence="9">
    <location>
        <begin position="3"/>
        <end position="105"/>
    </location>
</feature>
<evidence type="ECO:0000313" key="10">
    <source>
        <dbReference type="EMBL" id="MBL6457115.1"/>
    </source>
</evidence>
<dbReference type="InterPro" id="IPR009075">
    <property type="entry name" value="AcylCo_DH/oxidase_C"/>
</dbReference>
<feature type="domain" description="Acyl-CoA dehydrogenase/oxidase C-terminal" evidence="7">
    <location>
        <begin position="215"/>
        <end position="369"/>
    </location>
</feature>
<accession>A0ABS1V622</accession>
<evidence type="ECO:0000256" key="6">
    <source>
        <dbReference type="RuleBase" id="RU362125"/>
    </source>
</evidence>
<keyword evidence="11" id="KW-1185">Reference proteome</keyword>
<dbReference type="InterPro" id="IPR006091">
    <property type="entry name" value="Acyl-CoA_Oxase/DH_mid-dom"/>
</dbReference>
<dbReference type="Pfam" id="PF02770">
    <property type="entry name" value="Acyl-CoA_dh_M"/>
    <property type="match status" value="1"/>
</dbReference>
<comment type="cofactor">
    <cofactor evidence="1 6">
        <name>FAD</name>
        <dbReference type="ChEBI" id="CHEBI:57692"/>
    </cofactor>
</comment>
<evidence type="ECO:0000256" key="1">
    <source>
        <dbReference type="ARBA" id="ARBA00001974"/>
    </source>
</evidence>
<dbReference type="PANTHER" id="PTHR43292">
    <property type="entry name" value="ACYL-COA DEHYDROGENASE"/>
    <property type="match status" value="1"/>
</dbReference>
<name>A0ABS1V622_9PROT</name>
<evidence type="ECO:0000313" key="11">
    <source>
        <dbReference type="Proteomes" id="UP000606490"/>
    </source>
</evidence>
<proteinExistence type="inferred from homology"/>
<evidence type="ECO:0000256" key="3">
    <source>
        <dbReference type="ARBA" id="ARBA00022630"/>
    </source>
</evidence>
<reference evidence="10 11" key="1">
    <citation type="submission" date="2021-01" db="EMBL/GenBank/DDBJ databases">
        <title>Belnapia mucosa sp. nov. and Belnapia arida sp. nov., isolated from the Tabernas Desert (Almeria, Spain).</title>
        <authorList>
            <person name="Molina-Menor E."/>
            <person name="Vidal-Verdu A."/>
            <person name="Calonge A."/>
            <person name="Satari L."/>
            <person name="Pereto Magraner J."/>
            <person name="Porcar Miralles M."/>
        </authorList>
    </citation>
    <scope>NUCLEOTIDE SEQUENCE [LARGE SCALE GENOMIC DNA]</scope>
    <source>
        <strain evidence="10 11">T6</strain>
    </source>
</reference>
<dbReference type="RefSeq" id="WP_202826857.1">
    <property type="nucleotide sequence ID" value="NZ_JAEUXJ010000007.1"/>
</dbReference>
<dbReference type="Gene3D" id="1.20.140.10">
    <property type="entry name" value="Butyryl-CoA Dehydrogenase, subunit A, domain 3"/>
    <property type="match status" value="1"/>
</dbReference>
<keyword evidence="4 6" id="KW-0274">FAD</keyword>
<evidence type="ECO:0000256" key="4">
    <source>
        <dbReference type="ARBA" id="ARBA00022827"/>
    </source>
</evidence>
<dbReference type="Proteomes" id="UP000606490">
    <property type="component" value="Unassembled WGS sequence"/>
</dbReference>
<dbReference type="InterPro" id="IPR013786">
    <property type="entry name" value="AcylCoA_DH/ox_N"/>
</dbReference>
<dbReference type="EMBL" id="JAEUXJ010000007">
    <property type="protein sequence ID" value="MBL6457115.1"/>
    <property type="molecule type" value="Genomic_DNA"/>
</dbReference>
<gene>
    <name evidence="10" type="ORF">JMJ55_17400</name>
</gene>
<dbReference type="Gene3D" id="1.10.540.10">
    <property type="entry name" value="Acyl-CoA dehydrogenase/oxidase, N-terminal domain"/>
    <property type="match status" value="1"/>
</dbReference>
<evidence type="ECO:0000256" key="5">
    <source>
        <dbReference type="ARBA" id="ARBA00023002"/>
    </source>
</evidence>
<evidence type="ECO:0000259" key="9">
    <source>
        <dbReference type="Pfam" id="PF02771"/>
    </source>
</evidence>
<keyword evidence="3 6" id="KW-0285">Flavoprotein</keyword>
<evidence type="ECO:0000256" key="2">
    <source>
        <dbReference type="ARBA" id="ARBA00009347"/>
    </source>
</evidence>
<dbReference type="InterPro" id="IPR037069">
    <property type="entry name" value="AcylCoA_DH/ox_N_sf"/>
</dbReference>
<evidence type="ECO:0000259" key="8">
    <source>
        <dbReference type="Pfam" id="PF02770"/>
    </source>
</evidence>
<evidence type="ECO:0000259" key="7">
    <source>
        <dbReference type="Pfam" id="PF00441"/>
    </source>
</evidence>
<sequence length="389" mass="42722">MTDALRDEVRAWLAAHWTGPAADEAAARAWLAKVVEARWAVPRWPVEWGGRALPDAEARIIEAEFAALGAPGTGQDRTNLYANTLLAFGTQALKERLLLRMLRGEVPMCLLYSEPNAGSDLAGLRCRAERRDGQWVVNGQKVWTSYAAVAEYGMLVARTDWDAPKHRGISFFFCPMRQPGVEVRPLRQITGESRFNEVFLTDALIPEENLLGQPGQGWAVLQTALAYERSVMGEAARGPRSGVAEGTGEPPLIALAREAGRLGDPVLRQDLARVLAYRALNALNTARAKADLAQGTSSPLMSLGKLAMSRILHEEARLRTAILGPESLFEGPEHPRAEDANFLTLNAYFTSIGGGTDQIQRNIIGERVLGLPREPEVDRDLPFRQVRSQ</sequence>
<dbReference type="SUPFAM" id="SSF47203">
    <property type="entry name" value="Acyl-CoA dehydrogenase C-terminal domain-like"/>
    <property type="match status" value="1"/>
</dbReference>
<dbReference type="PANTHER" id="PTHR43292:SF4">
    <property type="entry name" value="ACYL-COA DEHYDROGENASE FADE34"/>
    <property type="match status" value="1"/>
</dbReference>
<protein>
    <submittedName>
        <fullName evidence="10">Acyl-CoA dehydrogenase family protein</fullName>
    </submittedName>
</protein>